<dbReference type="RefSeq" id="WP_109663315.1">
    <property type="nucleotide sequence ID" value="NZ_QGEG01000002.1"/>
</dbReference>
<evidence type="ECO:0000256" key="4">
    <source>
        <dbReference type="ARBA" id="ARBA00011152"/>
    </source>
</evidence>
<feature type="active site" evidence="11">
    <location>
        <position position="130"/>
    </location>
</feature>
<dbReference type="PANTHER" id="PTHR21235:SF2">
    <property type="entry name" value="IMIDAZOLE GLYCEROL PHOSPHATE SYNTHASE HISHF"/>
    <property type="match status" value="1"/>
</dbReference>
<dbReference type="Proteomes" id="UP000245762">
    <property type="component" value="Unassembled WGS sequence"/>
</dbReference>
<dbReference type="GO" id="GO:0016829">
    <property type="term" value="F:lyase activity"/>
    <property type="evidence" value="ECO:0007669"/>
    <property type="project" value="UniProtKB-KW"/>
</dbReference>
<evidence type="ECO:0000256" key="6">
    <source>
        <dbReference type="ARBA" id="ARBA00022605"/>
    </source>
</evidence>
<evidence type="ECO:0000256" key="12">
    <source>
        <dbReference type="RuleBase" id="RU003657"/>
    </source>
</evidence>
<dbReference type="GO" id="GO:0000105">
    <property type="term" value="P:L-histidine biosynthetic process"/>
    <property type="evidence" value="ECO:0007669"/>
    <property type="project" value="UniProtKB-UniRule"/>
</dbReference>
<dbReference type="InterPro" id="IPR006062">
    <property type="entry name" value="His_biosynth"/>
</dbReference>
<feature type="active site" evidence="11">
    <location>
        <position position="11"/>
    </location>
</feature>
<evidence type="ECO:0000256" key="10">
    <source>
        <dbReference type="ARBA" id="ARBA00047838"/>
    </source>
</evidence>
<evidence type="ECO:0000256" key="11">
    <source>
        <dbReference type="HAMAP-Rule" id="MF_01013"/>
    </source>
</evidence>
<comment type="similarity">
    <text evidence="3 11 12">Belongs to the HisA/HisF family.</text>
</comment>
<evidence type="ECO:0000256" key="8">
    <source>
        <dbReference type="ARBA" id="ARBA00023239"/>
    </source>
</evidence>
<accession>A0A316L0X0</accession>
<dbReference type="NCBIfam" id="TIGR00735">
    <property type="entry name" value="hisF"/>
    <property type="match status" value="1"/>
</dbReference>
<dbReference type="Pfam" id="PF00977">
    <property type="entry name" value="His_biosynth"/>
    <property type="match status" value="1"/>
</dbReference>
<dbReference type="UniPathway" id="UPA00031">
    <property type="reaction ID" value="UER00010"/>
</dbReference>
<organism evidence="13 14">
    <name type="scientific">Flagellimonas aquimarina</name>
    <dbReference type="NCBI Taxonomy" id="2201895"/>
    <lineage>
        <taxon>Bacteria</taxon>
        <taxon>Pseudomonadati</taxon>
        <taxon>Bacteroidota</taxon>
        <taxon>Flavobacteriia</taxon>
        <taxon>Flavobacteriales</taxon>
        <taxon>Flavobacteriaceae</taxon>
        <taxon>Flagellimonas</taxon>
    </lineage>
</organism>
<evidence type="ECO:0000256" key="1">
    <source>
        <dbReference type="ARBA" id="ARBA00004496"/>
    </source>
</evidence>
<evidence type="ECO:0000313" key="14">
    <source>
        <dbReference type="Proteomes" id="UP000245762"/>
    </source>
</evidence>
<dbReference type="InterPro" id="IPR050064">
    <property type="entry name" value="IGPS_HisA/HisF"/>
</dbReference>
<evidence type="ECO:0000256" key="9">
    <source>
        <dbReference type="ARBA" id="ARBA00025475"/>
    </source>
</evidence>
<evidence type="ECO:0000256" key="7">
    <source>
        <dbReference type="ARBA" id="ARBA00023102"/>
    </source>
</evidence>
<dbReference type="InterPro" id="IPR011060">
    <property type="entry name" value="RibuloseP-bd_barrel"/>
</dbReference>
<keyword evidence="14" id="KW-1185">Reference proteome</keyword>
<dbReference type="PANTHER" id="PTHR21235">
    <property type="entry name" value="IMIDAZOLE GLYCEROL PHOSPHATE SYNTHASE SUBUNIT HISF/H IGP SYNTHASE SUBUNIT HISF/H"/>
    <property type="match status" value="1"/>
</dbReference>
<dbReference type="InterPro" id="IPR013785">
    <property type="entry name" value="Aldolase_TIM"/>
</dbReference>
<dbReference type="Gene3D" id="3.20.20.70">
    <property type="entry name" value="Aldolase class I"/>
    <property type="match status" value="1"/>
</dbReference>
<comment type="caution">
    <text evidence="13">The sequence shown here is derived from an EMBL/GenBank/DDBJ whole genome shotgun (WGS) entry which is preliminary data.</text>
</comment>
<proteinExistence type="inferred from homology"/>
<keyword evidence="5 11" id="KW-0963">Cytoplasm</keyword>
<name>A0A316L0X0_9FLAO</name>
<dbReference type="InterPro" id="IPR004651">
    <property type="entry name" value="HisF"/>
</dbReference>
<dbReference type="EMBL" id="QGEG01000002">
    <property type="protein sequence ID" value="PWL38968.1"/>
    <property type="molecule type" value="Genomic_DNA"/>
</dbReference>
<protein>
    <recommendedName>
        <fullName evidence="11">Imidazole glycerol phosphate synthase subunit HisF</fullName>
        <ecNumber evidence="11">4.3.2.10</ecNumber>
    </recommendedName>
    <alternativeName>
        <fullName evidence="11">IGP synthase cyclase subunit</fullName>
    </alternativeName>
    <alternativeName>
        <fullName evidence="11">IGP synthase subunit HisF</fullName>
    </alternativeName>
    <alternativeName>
        <fullName evidence="11">ImGP synthase subunit HisF</fullName>
        <shortName evidence="11">IGPS subunit HisF</shortName>
    </alternativeName>
</protein>
<dbReference type="SUPFAM" id="SSF51366">
    <property type="entry name" value="Ribulose-phoshate binding barrel"/>
    <property type="match status" value="1"/>
</dbReference>
<comment type="function">
    <text evidence="9 11">IGPS catalyzes the conversion of PRFAR and glutamine to IGP, AICAR and glutamate. The HisF subunit catalyzes the cyclization activity that produces IGP and AICAR from PRFAR using the ammonia provided by the HisH subunit.</text>
</comment>
<comment type="catalytic activity">
    <reaction evidence="10 11">
        <text>5-[(5-phospho-1-deoxy-D-ribulos-1-ylimino)methylamino]-1-(5-phospho-beta-D-ribosyl)imidazole-4-carboxamide + L-glutamine = D-erythro-1-(imidazol-4-yl)glycerol 3-phosphate + 5-amino-1-(5-phospho-beta-D-ribosyl)imidazole-4-carboxamide + L-glutamate + H(+)</text>
        <dbReference type="Rhea" id="RHEA:24793"/>
        <dbReference type="ChEBI" id="CHEBI:15378"/>
        <dbReference type="ChEBI" id="CHEBI:29985"/>
        <dbReference type="ChEBI" id="CHEBI:58278"/>
        <dbReference type="ChEBI" id="CHEBI:58359"/>
        <dbReference type="ChEBI" id="CHEBI:58475"/>
        <dbReference type="ChEBI" id="CHEBI:58525"/>
        <dbReference type="EC" id="4.3.2.10"/>
    </reaction>
</comment>
<dbReference type="HAMAP" id="MF_01013">
    <property type="entry name" value="HisF"/>
    <property type="match status" value="1"/>
</dbReference>
<gene>
    <name evidence="11" type="primary">hisF</name>
    <name evidence="13" type="ORF">DKG77_12130</name>
</gene>
<keyword evidence="7 11" id="KW-0368">Histidine biosynthesis</keyword>
<sequence>MLTKRIIPCLDIKNGRTVKGINFVDLRDAGDPVELAEIYAQEGADELVFLDISATEERRKTLADLVYHVAEKVNIPFTVGGGISCIEDVDVLLQNGADKVSVNSSAVKRPELINELVAKFGSQCIVVAIDAKQIDGNWKVHLVGGKVPTEIDLFKWAKEVEERGAGEILFTSMDHDGTKNGFANEALAKLSVLVNIPIIASGGAGAVSHFTDTFTHGKADAALAASIFHFKEIEIKDLKKELKKEGIPVRL</sequence>
<comment type="subunit">
    <text evidence="4 11">Heterodimer of HisH and HisF.</text>
</comment>
<dbReference type="GO" id="GO:0000107">
    <property type="term" value="F:imidazoleglycerol-phosphate synthase activity"/>
    <property type="evidence" value="ECO:0007669"/>
    <property type="project" value="UniProtKB-UniRule"/>
</dbReference>
<evidence type="ECO:0000256" key="3">
    <source>
        <dbReference type="ARBA" id="ARBA00009667"/>
    </source>
</evidence>
<reference evidence="13 14" key="1">
    <citation type="submission" date="2018-05" db="EMBL/GenBank/DDBJ databases">
        <title>Complete genome sequence of Flagellimonas aquimarina ECD12 isolated from seaweed Ecklonia cava.</title>
        <authorList>
            <person name="Choi S."/>
            <person name="Seong C."/>
        </authorList>
    </citation>
    <scope>NUCLEOTIDE SEQUENCE [LARGE SCALE GENOMIC DNA]</scope>
    <source>
        <strain evidence="13 14">ECD12</strain>
    </source>
</reference>
<dbReference type="CDD" id="cd04731">
    <property type="entry name" value="HisF"/>
    <property type="match status" value="1"/>
</dbReference>
<evidence type="ECO:0000313" key="13">
    <source>
        <dbReference type="EMBL" id="PWL38968.1"/>
    </source>
</evidence>
<evidence type="ECO:0000256" key="2">
    <source>
        <dbReference type="ARBA" id="ARBA00005091"/>
    </source>
</evidence>
<dbReference type="FunFam" id="3.20.20.70:FF:000006">
    <property type="entry name" value="Imidazole glycerol phosphate synthase subunit HisF"/>
    <property type="match status" value="1"/>
</dbReference>
<keyword evidence="8 11" id="KW-0456">Lyase</keyword>
<comment type="pathway">
    <text evidence="2 11">Amino-acid biosynthesis; L-histidine biosynthesis; L-histidine from 5-phospho-alpha-D-ribose 1-diphosphate: step 5/9.</text>
</comment>
<dbReference type="AlphaFoldDB" id="A0A316L0X0"/>
<dbReference type="OrthoDB" id="9781903at2"/>
<dbReference type="GO" id="GO:0005737">
    <property type="term" value="C:cytoplasm"/>
    <property type="evidence" value="ECO:0007669"/>
    <property type="project" value="UniProtKB-SubCell"/>
</dbReference>
<dbReference type="EC" id="4.3.2.10" evidence="11"/>
<evidence type="ECO:0000256" key="5">
    <source>
        <dbReference type="ARBA" id="ARBA00022490"/>
    </source>
</evidence>
<keyword evidence="6 11" id="KW-0028">Amino-acid biosynthesis</keyword>
<comment type="subcellular location">
    <subcellularLocation>
        <location evidence="1 11">Cytoplasm</location>
    </subcellularLocation>
</comment>